<protein>
    <submittedName>
        <fullName evidence="2">Uncharacterized protein</fullName>
    </submittedName>
</protein>
<feature type="compositionally biased region" description="Basic and acidic residues" evidence="1">
    <location>
        <begin position="479"/>
        <end position="490"/>
    </location>
</feature>
<dbReference type="EMBL" id="HF935555">
    <property type="protein sequence ID" value="CCX10697.1"/>
    <property type="molecule type" value="Genomic_DNA"/>
</dbReference>
<sequence length="490" mass="53096">MFRTVPTAIKDHFTKNILRRDIKSGLLQNYKNIKNVNQDVLQAAYKEAFDAANETAFRVACENVLKAAQEYRSKRTKHETDQDRKKLLEELGIALTEALQKTRSASFTAAYRAAHSAAVRSESESTDGQNSPSNLNTLDTDTAPRILLPDSLKGATELGINQLGLKEPTDSTIDLITMLSTSPQTEVLEGIIEESTSETVRPQSTGLDTDPVSLKVPAVQCKQKQSISSSLSAAFRSACAASRAASRHAVRLAALDAALGPSGAADASEAAIWRFTGDFYGNHFIEDFQESDFAEIVSEAKKTTKKTFRQHFDRAAADVDTNIGVTADIVERSTATGIFIAAQKAIETAKKTLPHGAHDFSMMSSMIAMTTSGIAASCMMSMDETVASQQPVKSTESSKGPQVTVSKKYSDQTKACEDAENILLSKAFQNIELARNPSISTRLLSSLKTAGTVVQDQLMDVPGLFTPSKHQSRRIRKPRSTDGKRAFGSA</sequence>
<reference evidence="2 3" key="1">
    <citation type="journal article" date="2013" name="PLoS Genet.">
        <title>The genome and development-dependent transcriptomes of Pyronema confluens: a window into fungal evolution.</title>
        <authorList>
            <person name="Traeger S."/>
            <person name="Altegoer F."/>
            <person name="Freitag M."/>
            <person name="Gabaldon T."/>
            <person name="Kempken F."/>
            <person name="Kumar A."/>
            <person name="Marcet-Houben M."/>
            <person name="Poggeler S."/>
            <person name="Stajich J.E."/>
            <person name="Nowrousian M."/>
        </authorList>
    </citation>
    <scope>NUCLEOTIDE SEQUENCE [LARGE SCALE GENOMIC DNA]</scope>
    <source>
        <strain evidence="3">CBS 100304</strain>
        <tissue evidence="2">Vegetative mycelium</tissue>
    </source>
</reference>
<evidence type="ECO:0000313" key="2">
    <source>
        <dbReference type="EMBL" id="CCX10697.1"/>
    </source>
</evidence>
<feature type="region of interest" description="Disordered" evidence="1">
    <location>
        <begin position="119"/>
        <end position="141"/>
    </location>
</feature>
<keyword evidence="3" id="KW-1185">Reference proteome</keyword>
<name>U4L2X2_PYROM</name>
<proteinExistence type="predicted"/>
<accession>U4L2X2</accession>
<gene>
    <name evidence="2" type="ORF">PCON_10291</name>
</gene>
<evidence type="ECO:0000313" key="3">
    <source>
        <dbReference type="Proteomes" id="UP000018144"/>
    </source>
</evidence>
<evidence type="ECO:0000256" key="1">
    <source>
        <dbReference type="SAM" id="MobiDB-lite"/>
    </source>
</evidence>
<organism evidence="2 3">
    <name type="scientific">Pyronema omphalodes (strain CBS 100304)</name>
    <name type="common">Pyronema confluens</name>
    <dbReference type="NCBI Taxonomy" id="1076935"/>
    <lineage>
        <taxon>Eukaryota</taxon>
        <taxon>Fungi</taxon>
        <taxon>Dikarya</taxon>
        <taxon>Ascomycota</taxon>
        <taxon>Pezizomycotina</taxon>
        <taxon>Pezizomycetes</taxon>
        <taxon>Pezizales</taxon>
        <taxon>Pyronemataceae</taxon>
        <taxon>Pyronema</taxon>
    </lineage>
</organism>
<dbReference type="Proteomes" id="UP000018144">
    <property type="component" value="Unassembled WGS sequence"/>
</dbReference>
<feature type="region of interest" description="Disordered" evidence="1">
    <location>
        <begin position="464"/>
        <end position="490"/>
    </location>
</feature>
<feature type="compositionally biased region" description="Polar residues" evidence="1">
    <location>
        <begin position="126"/>
        <end position="140"/>
    </location>
</feature>
<dbReference type="AlphaFoldDB" id="U4L2X2"/>